<proteinExistence type="predicted"/>
<reference evidence="1 2" key="1">
    <citation type="submission" date="2019-06" db="EMBL/GenBank/DDBJ databases">
        <title>Genomic Encyclopedia of Archaeal and Bacterial Type Strains, Phase II (KMG-II): from individual species to whole genera.</title>
        <authorList>
            <person name="Goeker M."/>
        </authorList>
    </citation>
    <scope>NUCLEOTIDE SEQUENCE [LARGE SCALE GENOMIC DNA]</scope>
    <source>
        <strain evidence="1 2">DSM 7270</strain>
    </source>
</reference>
<dbReference type="AlphaFoldDB" id="A0A543LK53"/>
<organism evidence="1 2">
    <name type="scientific">Acidovorax temperans</name>
    <dbReference type="NCBI Taxonomy" id="80878"/>
    <lineage>
        <taxon>Bacteria</taxon>
        <taxon>Pseudomonadati</taxon>
        <taxon>Pseudomonadota</taxon>
        <taxon>Betaproteobacteria</taxon>
        <taxon>Burkholderiales</taxon>
        <taxon>Comamonadaceae</taxon>
        <taxon>Acidovorax</taxon>
    </lineage>
</organism>
<accession>A0A543LK53</accession>
<dbReference type="EMBL" id="VFPV01000001">
    <property type="protein sequence ID" value="TQN07769.1"/>
    <property type="molecule type" value="Genomic_DNA"/>
</dbReference>
<comment type="caution">
    <text evidence="1">The sequence shown here is derived from an EMBL/GenBank/DDBJ whole genome shotgun (WGS) entry which is preliminary data.</text>
</comment>
<evidence type="ECO:0000313" key="2">
    <source>
        <dbReference type="Proteomes" id="UP000316993"/>
    </source>
</evidence>
<evidence type="ECO:0000313" key="1">
    <source>
        <dbReference type="EMBL" id="TQN07769.1"/>
    </source>
</evidence>
<gene>
    <name evidence="1" type="ORF">BDD18_0917</name>
</gene>
<dbReference type="Proteomes" id="UP000316993">
    <property type="component" value="Unassembled WGS sequence"/>
</dbReference>
<dbReference type="RefSeq" id="WP_276490456.1">
    <property type="nucleotide sequence ID" value="NZ_VFPV01000001.1"/>
</dbReference>
<name>A0A543LK53_9BURK</name>
<protein>
    <submittedName>
        <fullName evidence="1">Uncharacterized protein</fullName>
    </submittedName>
</protein>
<sequence length="42" mass="4522">MDVSPPAYLRWMLWGAVAFLALLVLAAHRAMQTKPAATQPGA</sequence>